<dbReference type="AlphaFoldDB" id="A0A6P0HIA3"/>
<dbReference type="InterPro" id="IPR021315">
    <property type="entry name" value="Gap/Sap"/>
</dbReference>
<feature type="transmembrane region" description="Helical" evidence="1">
    <location>
        <begin position="6"/>
        <end position="31"/>
    </location>
</feature>
<sequence>MDPVTLAALAGLALVDSTSLGTLVLPLLLLLAPRVDVRRYAAYLAVVGGLYAAVGVALVLGAGVLRDVVLDLGDVTWLRWAQLVVGVALLAAGAVGDKVLAWWRRRTGHGEPGQPGNRAGTWAERLVGPDASYRAVVGVALAAVLVEVASMLPFLAAVGLITAADLPVVGTVGVVAAYALVMVAPALLLLGVRLALRDRVEAPLARLAAWLRRVTDGAVYWVLAIVGLLLAGDAAGALRLT</sequence>
<evidence type="ECO:0000256" key="1">
    <source>
        <dbReference type="SAM" id="Phobius"/>
    </source>
</evidence>
<feature type="transmembrane region" description="Helical" evidence="1">
    <location>
        <begin position="217"/>
        <end position="238"/>
    </location>
</feature>
<protein>
    <recommendedName>
        <fullName evidence="4">GAP family protein</fullName>
    </recommendedName>
</protein>
<keyword evidence="1" id="KW-0812">Transmembrane</keyword>
<evidence type="ECO:0000313" key="2">
    <source>
        <dbReference type="EMBL" id="NEN77984.1"/>
    </source>
</evidence>
<keyword evidence="1" id="KW-0472">Membrane</keyword>
<evidence type="ECO:0000313" key="3">
    <source>
        <dbReference type="Proteomes" id="UP000468687"/>
    </source>
</evidence>
<feature type="transmembrane region" description="Helical" evidence="1">
    <location>
        <begin position="43"/>
        <end position="65"/>
    </location>
</feature>
<feature type="transmembrane region" description="Helical" evidence="1">
    <location>
        <begin position="77"/>
        <end position="96"/>
    </location>
</feature>
<dbReference type="EMBL" id="JAAGXA010000004">
    <property type="protein sequence ID" value="NEN77984.1"/>
    <property type="molecule type" value="Genomic_DNA"/>
</dbReference>
<dbReference type="Proteomes" id="UP000468687">
    <property type="component" value="Unassembled WGS sequence"/>
</dbReference>
<evidence type="ECO:0008006" key="4">
    <source>
        <dbReference type="Google" id="ProtNLM"/>
    </source>
</evidence>
<dbReference type="RefSeq" id="WP_163771363.1">
    <property type="nucleotide sequence ID" value="NZ_JAAGXA010000004.1"/>
</dbReference>
<organism evidence="2 3">
    <name type="scientific">Nocardioides zeae</name>
    <dbReference type="NCBI Taxonomy" id="1457234"/>
    <lineage>
        <taxon>Bacteria</taxon>
        <taxon>Bacillati</taxon>
        <taxon>Actinomycetota</taxon>
        <taxon>Actinomycetes</taxon>
        <taxon>Propionibacteriales</taxon>
        <taxon>Nocardioidaceae</taxon>
        <taxon>Nocardioides</taxon>
    </lineage>
</organism>
<dbReference type="Pfam" id="PF11139">
    <property type="entry name" value="SfLAP"/>
    <property type="match status" value="1"/>
</dbReference>
<name>A0A6P0HIA3_9ACTN</name>
<comment type="caution">
    <text evidence="2">The sequence shown here is derived from an EMBL/GenBank/DDBJ whole genome shotgun (WGS) entry which is preliminary data.</text>
</comment>
<gene>
    <name evidence="2" type="ORF">G3T38_06810</name>
</gene>
<keyword evidence="3" id="KW-1185">Reference proteome</keyword>
<accession>A0A6P0HIA3</accession>
<reference evidence="2 3" key="1">
    <citation type="journal article" date="2014" name="Int. J. Syst. Evol. Microbiol.">
        <title>Nocardioides zeae sp. nov., isolated from the stem of Zea mays.</title>
        <authorList>
            <person name="Glaeser S.P."/>
            <person name="McInroy J.A."/>
            <person name="Busse H.J."/>
            <person name="Kampfer P."/>
        </authorList>
    </citation>
    <scope>NUCLEOTIDE SEQUENCE [LARGE SCALE GENOMIC DNA]</scope>
    <source>
        <strain evidence="2 3">JCM 30728</strain>
    </source>
</reference>
<feature type="transmembrane region" description="Helical" evidence="1">
    <location>
        <begin position="175"/>
        <end position="196"/>
    </location>
</feature>
<feature type="transmembrane region" description="Helical" evidence="1">
    <location>
        <begin position="135"/>
        <end position="163"/>
    </location>
</feature>
<proteinExistence type="predicted"/>
<keyword evidence="1" id="KW-1133">Transmembrane helix</keyword>